<proteinExistence type="predicted"/>
<dbReference type="OrthoDB" id="10425271at2759"/>
<evidence type="ECO:0000313" key="2">
    <source>
        <dbReference type="EMBL" id="KKZ59174.1"/>
    </source>
</evidence>
<feature type="signal peptide" evidence="1">
    <location>
        <begin position="1"/>
        <end position="19"/>
    </location>
</feature>
<evidence type="ECO:0000313" key="3">
    <source>
        <dbReference type="Proteomes" id="UP000034164"/>
    </source>
</evidence>
<dbReference type="Proteomes" id="UP000034164">
    <property type="component" value="Unassembled WGS sequence"/>
</dbReference>
<reference evidence="3" key="1">
    <citation type="journal article" date="2015" name="PLoS Genet.">
        <title>The dynamic genome and transcriptome of the human fungal pathogen Blastomyces and close relative Emmonsia.</title>
        <authorList>
            <person name="Munoz J.F."/>
            <person name="Gauthier G.M."/>
            <person name="Desjardins C.A."/>
            <person name="Gallo J.E."/>
            <person name="Holder J."/>
            <person name="Sullivan T.D."/>
            <person name="Marty A.J."/>
            <person name="Carmen J.C."/>
            <person name="Chen Z."/>
            <person name="Ding L."/>
            <person name="Gujja S."/>
            <person name="Magrini V."/>
            <person name="Misas E."/>
            <person name="Mitreva M."/>
            <person name="Priest M."/>
            <person name="Saif S."/>
            <person name="Whiston E.A."/>
            <person name="Young S."/>
            <person name="Zeng Q."/>
            <person name="Goldman W.E."/>
            <person name="Mardis E.R."/>
            <person name="Taylor J.W."/>
            <person name="McEwen J.G."/>
            <person name="Clay O.K."/>
            <person name="Klein B.S."/>
            <person name="Cuomo C.A."/>
        </authorList>
    </citation>
    <scope>NUCLEOTIDE SEQUENCE [LARGE SCALE GENOMIC DNA]</scope>
    <source>
        <strain evidence="3">UAMH 3008</strain>
    </source>
</reference>
<evidence type="ECO:0000256" key="1">
    <source>
        <dbReference type="SAM" id="SignalP"/>
    </source>
</evidence>
<dbReference type="AlphaFoldDB" id="A0A0G2HP24"/>
<accession>A0A0G2HP24</accession>
<dbReference type="VEuPathDB" id="FungiDB:EMCG_05421"/>
<protein>
    <submittedName>
        <fullName evidence="2">Uncharacterized protein</fullName>
    </submittedName>
</protein>
<name>A0A0G2HP24_9EURO</name>
<keyword evidence="1" id="KW-0732">Signal</keyword>
<dbReference type="EMBL" id="LCZI01001683">
    <property type="protein sequence ID" value="KKZ59174.1"/>
    <property type="molecule type" value="Genomic_DNA"/>
</dbReference>
<sequence>MQPTHNLLAILLHISLITGTPTPLSMRTNTKYTPVLEKFTLAQGVMVNTLDPDYLPLKESTYPIDLNLNDAKGRPRTLHRRRTHVKDIMTTLAPRGKQVCLL</sequence>
<comment type="caution">
    <text evidence="2">The sequence shown here is derived from an EMBL/GenBank/DDBJ whole genome shotgun (WGS) entry which is preliminary data.</text>
</comment>
<gene>
    <name evidence="2" type="ORF">EMCG_05421</name>
</gene>
<organism evidence="2 3">
    <name type="scientific">[Emmonsia] crescens</name>
    <dbReference type="NCBI Taxonomy" id="73230"/>
    <lineage>
        <taxon>Eukaryota</taxon>
        <taxon>Fungi</taxon>
        <taxon>Dikarya</taxon>
        <taxon>Ascomycota</taxon>
        <taxon>Pezizomycotina</taxon>
        <taxon>Eurotiomycetes</taxon>
        <taxon>Eurotiomycetidae</taxon>
        <taxon>Onygenales</taxon>
        <taxon>Ajellomycetaceae</taxon>
        <taxon>Emergomyces</taxon>
    </lineage>
</organism>
<feature type="chain" id="PRO_5002545152" evidence="1">
    <location>
        <begin position="20"/>
        <end position="102"/>
    </location>
</feature>